<keyword evidence="3" id="KW-1185">Reference proteome</keyword>
<comment type="caution">
    <text evidence="2">The sequence shown here is derived from an EMBL/GenBank/DDBJ whole genome shotgun (WGS) entry which is preliminary data.</text>
</comment>
<accession>A0ABR2W0Y7</accession>
<feature type="region of interest" description="Disordered" evidence="1">
    <location>
        <begin position="51"/>
        <end position="80"/>
    </location>
</feature>
<feature type="compositionally biased region" description="Pro residues" evidence="1">
    <location>
        <begin position="63"/>
        <end position="73"/>
    </location>
</feature>
<dbReference type="Proteomes" id="UP001479436">
    <property type="component" value="Unassembled WGS sequence"/>
</dbReference>
<name>A0ABR2W0Y7_9FUNG</name>
<organism evidence="2 3">
    <name type="scientific">Basidiobolus ranarum</name>
    <dbReference type="NCBI Taxonomy" id="34480"/>
    <lineage>
        <taxon>Eukaryota</taxon>
        <taxon>Fungi</taxon>
        <taxon>Fungi incertae sedis</taxon>
        <taxon>Zoopagomycota</taxon>
        <taxon>Entomophthoromycotina</taxon>
        <taxon>Basidiobolomycetes</taxon>
        <taxon>Basidiobolales</taxon>
        <taxon>Basidiobolaceae</taxon>
        <taxon>Basidiobolus</taxon>
    </lineage>
</organism>
<reference evidence="2 3" key="1">
    <citation type="submission" date="2023-04" db="EMBL/GenBank/DDBJ databases">
        <title>Genome of Basidiobolus ranarum AG-B5.</title>
        <authorList>
            <person name="Stajich J.E."/>
            <person name="Carter-House D."/>
            <person name="Gryganskyi A."/>
        </authorList>
    </citation>
    <scope>NUCLEOTIDE SEQUENCE [LARGE SCALE GENOMIC DNA]</scope>
    <source>
        <strain evidence="2 3">AG-B5</strain>
    </source>
</reference>
<protein>
    <submittedName>
        <fullName evidence="2">Uncharacterized protein</fullName>
    </submittedName>
</protein>
<dbReference type="EMBL" id="JASJQH010007197">
    <property type="protein sequence ID" value="KAK9712789.1"/>
    <property type="molecule type" value="Genomic_DNA"/>
</dbReference>
<sequence>MRLRNINPSSRLELACYQTPHTMFLHRTPFSKFPLKTQVIKIPRILGPRAYSSPLPGHSQDPIPSPPPAPKGTPPEGLNIPPEHFPQIDFPWLCGSDASRIKQYPYQMDQPLSFVKSIVPTSICRAVSQWIAIGEIQAYSTREYFPREFLAGAKMTVGPLCASLSKWDKGYLNDTLSADLYDRYDKELSELERKGYTLNIEIPKIHNIKLGDIWITRGPKKAFGLKEKYRIYQWMTMKIAISKQTLSSFERSFVQDLHQGLYAKVNVVFDADVLYQIKRDGEPFKTDLSRRPLVISFETPYFEPSDAMAKPWLPDHNIPDWRWRICDVDDLLESERLENRKRNEKINEATND</sequence>
<dbReference type="InterPro" id="IPR032710">
    <property type="entry name" value="NTF2-like_dom_sf"/>
</dbReference>
<evidence type="ECO:0000313" key="2">
    <source>
        <dbReference type="EMBL" id="KAK9712789.1"/>
    </source>
</evidence>
<evidence type="ECO:0000256" key="1">
    <source>
        <dbReference type="SAM" id="MobiDB-lite"/>
    </source>
</evidence>
<dbReference type="SUPFAM" id="SSF54427">
    <property type="entry name" value="NTF2-like"/>
    <property type="match status" value="1"/>
</dbReference>
<proteinExistence type="predicted"/>
<gene>
    <name evidence="2" type="ORF">K7432_006902</name>
</gene>
<evidence type="ECO:0000313" key="3">
    <source>
        <dbReference type="Proteomes" id="UP001479436"/>
    </source>
</evidence>